<dbReference type="Gene3D" id="2.60.40.10">
    <property type="entry name" value="Immunoglobulins"/>
    <property type="match status" value="2"/>
</dbReference>
<evidence type="ECO:0000313" key="1">
    <source>
        <dbReference type="EMBL" id="TXD87531.1"/>
    </source>
</evidence>
<dbReference type="RefSeq" id="WP_147087794.1">
    <property type="nucleotide sequence ID" value="NZ_VORM01000025.1"/>
</dbReference>
<protein>
    <submittedName>
        <fullName evidence="1">T9SS type B sorting domain-containing protein</fullName>
    </submittedName>
</protein>
<dbReference type="InterPro" id="IPR013783">
    <property type="entry name" value="Ig-like_fold"/>
</dbReference>
<gene>
    <name evidence="1" type="ORF">ESY86_16695</name>
</gene>
<dbReference type="NCBIfam" id="TIGR04131">
    <property type="entry name" value="Bac_Flav_CTERM"/>
    <property type="match status" value="1"/>
</dbReference>
<dbReference type="PROSITE" id="PS51257">
    <property type="entry name" value="PROKAR_LIPOPROTEIN"/>
    <property type="match status" value="1"/>
</dbReference>
<comment type="caution">
    <text evidence="1">The sequence shown here is derived from an EMBL/GenBank/DDBJ whole genome shotgun (WGS) entry which is preliminary data.</text>
</comment>
<name>A0A5C6ZFX3_9FLAO</name>
<dbReference type="SUPFAM" id="SSF49299">
    <property type="entry name" value="PKD domain"/>
    <property type="match status" value="1"/>
</dbReference>
<dbReference type="AlphaFoldDB" id="A0A5C6ZFX3"/>
<evidence type="ECO:0000313" key="2">
    <source>
        <dbReference type="Proteomes" id="UP000321578"/>
    </source>
</evidence>
<proteinExistence type="predicted"/>
<dbReference type="InterPro" id="IPR026341">
    <property type="entry name" value="T9SS_type_B"/>
</dbReference>
<keyword evidence="2" id="KW-1185">Reference proteome</keyword>
<organism evidence="1 2">
    <name type="scientific">Subsaximicrobium wynnwilliamsii</name>
    <dbReference type="NCBI Taxonomy" id="291179"/>
    <lineage>
        <taxon>Bacteria</taxon>
        <taxon>Pseudomonadati</taxon>
        <taxon>Bacteroidota</taxon>
        <taxon>Flavobacteriia</taxon>
        <taxon>Flavobacteriales</taxon>
        <taxon>Flavobacteriaceae</taxon>
        <taxon>Subsaximicrobium</taxon>
    </lineage>
</organism>
<dbReference type="NCBIfam" id="NF038133">
    <property type="entry name" value="choice_anch_L"/>
    <property type="match status" value="1"/>
</dbReference>
<dbReference type="CDD" id="cd00146">
    <property type="entry name" value="PKD"/>
    <property type="match status" value="1"/>
</dbReference>
<dbReference type="Pfam" id="PF13585">
    <property type="entry name" value="CHU_C"/>
    <property type="match status" value="1"/>
</dbReference>
<accession>A0A5C6ZFX3</accession>
<dbReference type="Proteomes" id="UP000321578">
    <property type="component" value="Unassembled WGS sequence"/>
</dbReference>
<dbReference type="InterPro" id="IPR049804">
    <property type="entry name" value="Choice_anch_L"/>
</dbReference>
<dbReference type="OrthoDB" id="9765926at2"/>
<dbReference type="InterPro" id="IPR035986">
    <property type="entry name" value="PKD_dom_sf"/>
</dbReference>
<dbReference type="EMBL" id="VORO01000023">
    <property type="protein sequence ID" value="TXD87531.1"/>
    <property type="molecule type" value="Genomic_DNA"/>
</dbReference>
<sequence>MKAFPQILCGLLTACSFGQNIQVDSQTYTPQQLVENILIDSDCIDNVEVTYVLGGDFGTTDRSYGYFEAAGSSFPFESGIVLSTGKLANVRGPNSSLSDDNATNWAGDADLEAVLNENNTTNATIIAFDFTSAASQISFRYIFASEEYQEGNPNTCQYSDLFGFLIRPANEQTYQNIALVPDTQIPVKVTTVHPTIPGACEAQNEAYFESFNGQDAPINFNGQTKILTATATLVPNQTYHVKLVIADEQNYRYDSAVFLEAGSFKLSTDLGPNRLIDSANSLCEGESIALDASASNANSYKWFKNNTLLPMETSQTLNVAEAGIYTVEITLDNSCISFGKVIVEVSPKPTPTNSVLIACDQNQDGLTYYNLFDAEESIVNQSPNSVVSNFYLTQNDAFEAENYIANATSFENTSPSQIVFARVQNSAGCIEVAELELQISNTSLNIATLEACDGEMVDGIADFNLNEITASFESQIPTNASVSYYLTEEDAFSENNPLDTNFQNDVVDFQTLFVKVESNNQCFAISEVNLKVLGTPIVEADETVYYCSSDFPETVTLEGGVLNDLPSNYYYEWQFNGNASSVNTSFFEANQAGVYTVTLTDPNGCATSRTITVEASTLPIIEDILITEGSQNNSITVITSTPRNYGYALDDPNGSFQGSETFTNVAPGFHKVYVRDSHGCGIAEKLISVLGFPRFFTPNGDTFNERWQLYGVNSDFNQGIEIQIFNRYGKRITQLNNTSAGWDGTLNGQALPSDDYWFLATLIDGRTFTGHFALKR</sequence>
<reference evidence="1 2" key="1">
    <citation type="submission" date="2019-08" db="EMBL/GenBank/DDBJ databases">
        <title>Genomes of Subsaximicrobium wynnwilliamsii strains.</title>
        <authorList>
            <person name="Bowman J.P."/>
        </authorList>
    </citation>
    <scope>NUCLEOTIDE SEQUENCE [LARGE SCALE GENOMIC DNA]</scope>
    <source>
        <strain evidence="1 2">2-80-2</strain>
    </source>
</reference>